<dbReference type="Proteomes" id="UP000600918">
    <property type="component" value="Unassembled WGS sequence"/>
</dbReference>
<name>A0A834PGU7_VESPE</name>
<evidence type="ECO:0000313" key="2">
    <source>
        <dbReference type="Proteomes" id="UP000600918"/>
    </source>
</evidence>
<organism evidence="1 2">
    <name type="scientific">Vespula pensylvanica</name>
    <name type="common">Western yellow jacket</name>
    <name type="synonym">Wasp</name>
    <dbReference type="NCBI Taxonomy" id="30213"/>
    <lineage>
        <taxon>Eukaryota</taxon>
        <taxon>Metazoa</taxon>
        <taxon>Ecdysozoa</taxon>
        <taxon>Arthropoda</taxon>
        <taxon>Hexapoda</taxon>
        <taxon>Insecta</taxon>
        <taxon>Pterygota</taxon>
        <taxon>Neoptera</taxon>
        <taxon>Endopterygota</taxon>
        <taxon>Hymenoptera</taxon>
        <taxon>Apocrita</taxon>
        <taxon>Aculeata</taxon>
        <taxon>Vespoidea</taxon>
        <taxon>Vespidae</taxon>
        <taxon>Vespinae</taxon>
        <taxon>Vespula</taxon>
    </lineage>
</organism>
<evidence type="ECO:0000313" key="1">
    <source>
        <dbReference type="EMBL" id="KAF7439330.1"/>
    </source>
</evidence>
<protein>
    <submittedName>
        <fullName evidence="1">Uncharacterized protein</fullName>
    </submittedName>
</protein>
<gene>
    <name evidence="1" type="ORF">H0235_001721</name>
</gene>
<sequence>MDWTLVTRLTRANNYVNNEHRSSLKRNWFLKKRRTTTLGRSKWEKVSQHSLDPRNALEHGGADNCLIDVGSSITIDHERTIRRHETIATAATTAAPPEHSISRTSSLQLDVAANAASRNLCEIDSDETTSLSLNSSIGAKLWIKFRIR</sequence>
<reference evidence="1" key="1">
    <citation type="journal article" date="2020" name="G3 (Bethesda)">
        <title>High-Quality Assemblies for Three Invasive Social Wasps from the &lt;i&gt;Vespula&lt;/i&gt; Genus.</title>
        <authorList>
            <person name="Harrop T.W.R."/>
            <person name="Guhlin J."/>
            <person name="McLaughlin G.M."/>
            <person name="Permina E."/>
            <person name="Stockwell P."/>
            <person name="Gilligan J."/>
            <person name="Le Lec M.F."/>
            <person name="Gruber M.A.M."/>
            <person name="Quinn O."/>
            <person name="Lovegrove M."/>
            <person name="Duncan E.J."/>
            <person name="Remnant E.J."/>
            <person name="Van Eeckhoven J."/>
            <person name="Graham B."/>
            <person name="Knapp R.A."/>
            <person name="Langford K.W."/>
            <person name="Kronenberg Z."/>
            <person name="Press M.O."/>
            <person name="Eacker S.M."/>
            <person name="Wilson-Rankin E.E."/>
            <person name="Purcell J."/>
            <person name="Lester P.J."/>
            <person name="Dearden P.K."/>
        </authorList>
    </citation>
    <scope>NUCLEOTIDE SEQUENCE</scope>
    <source>
        <strain evidence="1">Volc-1</strain>
    </source>
</reference>
<accession>A0A834PGU7</accession>
<dbReference type="EMBL" id="JACSDY010000001">
    <property type="protein sequence ID" value="KAF7439330.1"/>
    <property type="molecule type" value="Genomic_DNA"/>
</dbReference>
<keyword evidence="2" id="KW-1185">Reference proteome</keyword>
<dbReference type="AlphaFoldDB" id="A0A834PGU7"/>
<proteinExistence type="predicted"/>
<comment type="caution">
    <text evidence="1">The sequence shown here is derived from an EMBL/GenBank/DDBJ whole genome shotgun (WGS) entry which is preliminary data.</text>
</comment>